<comment type="caution">
    <text evidence="2">The sequence shown here is derived from an EMBL/GenBank/DDBJ whole genome shotgun (WGS) entry which is preliminary data.</text>
</comment>
<protein>
    <submittedName>
        <fullName evidence="2">Uncharacterized protein</fullName>
    </submittedName>
</protein>
<reference evidence="2" key="1">
    <citation type="journal article" date="2021" name="Nat. Commun.">
        <title>Genetic determinants of endophytism in the Arabidopsis root mycobiome.</title>
        <authorList>
            <person name="Mesny F."/>
            <person name="Miyauchi S."/>
            <person name="Thiergart T."/>
            <person name="Pickel B."/>
            <person name="Atanasova L."/>
            <person name="Karlsson M."/>
            <person name="Huettel B."/>
            <person name="Barry K.W."/>
            <person name="Haridas S."/>
            <person name="Chen C."/>
            <person name="Bauer D."/>
            <person name="Andreopoulos W."/>
            <person name="Pangilinan J."/>
            <person name="LaButti K."/>
            <person name="Riley R."/>
            <person name="Lipzen A."/>
            <person name="Clum A."/>
            <person name="Drula E."/>
            <person name="Henrissat B."/>
            <person name="Kohler A."/>
            <person name="Grigoriev I.V."/>
            <person name="Martin F.M."/>
            <person name="Hacquard S."/>
        </authorList>
    </citation>
    <scope>NUCLEOTIDE SEQUENCE</scope>
    <source>
        <strain evidence="2">MPI-CAGE-AT-0016</strain>
    </source>
</reference>
<keyword evidence="3" id="KW-1185">Reference proteome</keyword>
<gene>
    <name evidence="2" type="ORF">B0T11DRAFT_91086</name>
</gene>
<name>A0A8K0X547_9PEZI</name>
<dbReference type="OrthoDB" id="4188844at2759"/>
<feature type="region of interest" description="Disordered" evidence="1">
    <location>
        <begin position="1"/>
        <end position="119"/>
    </location>
</feature>
<dbReference type="AlphaFoldDB" id="A0A8K0X547"/>
<sequence>MADRQRQAPIPPPRRAPPVTGGVGGVSRNLFQSRLTRRPTPVAGAGPASSTHPGSAIPSEESASEMLRMGTPGSGGSESGDVVVRDRNGDIVIGELPMAGVLDDGDEGVMHDQEESKQERQRLADAVKQHRVNHAAVPDQPEELLEAVRRSLRAKVAALEEDQWMYEAGDHGMRR</sequence>
<dbReference type="EMBL" id="JAGPXD010000003">
    <property type="protein sequence ID" value="KAH7363103.1"/>
    <property type="molecule type" value="Genomic_DNA"/>
</dbReference>
<feature type="compositionally biased region" description="Basic and acidic residues" evidence="1">
    <location>
        <begin position="108"/>
        <end position="119"/>
    </location>
</feature>
<evidence type="ECO:0000313" key="3">
    <source>
        <dbReference type="Proteomes" id="UP000813385"/>
    </source>
</evidence>
<proteinExistence type="predicted"/>
<evidence type="ECO:0000313" key="2">
    <source>
        <dbReference type="EMBL" id="KAH7363103.1"/>
    </source>
</evidence>
<accession>A0A8K0X547</accession>
<evidence type="ECO:0000256" key="1">
    <source>
        <dbReference type="SAM" id="MobiDB-lite"/>
    </source>
</evidence>
<organism evidence="2 3">
    <name type="scientific">Plectosphaerella cucumerina</name>
    <dbReference type="NCBI Taxonomy" id="40658"/>
    <lineage>
        <taxon>Eukaryota</taxon>
        <taxon>Fungi</taxon>
        <taxon>Dikarya</taxon>
        <taxon>Ascomycota</taxon>
        <taxon>Pezizomycotina</taxon>
        <taxon>Sordariomycetes</taxon>
        <taxon>Hypocreomycetidae</taxon>
        <taxon>Glomerellales</taxon>
        <taxon>Plectosphaerellaceae</taxon>
        <taxon>Plectosphaerella</taxon>
    </lineage>
</organism>
<dbReference type="Proteomes" id="UP000813385">
    <property type="component" value="Unassembled WGS sequence"/>
</dbReference>